<dbReference type="Pfam" id="PF02826">
    <property type="entry name" value="2-Hacid_dh_C"/>
    <property type="match status" value="1"/>
</dbReference>
<gene>
    <name evidence="6" type="primary">PGDH</name>
    <name evidence="6" type="ORF">Naga_100201g13</name>
</gene>
<feature type="domain" description="D-3-phosphoglycerate dehydrogenase ASB" evidence="5">
    <location>
        <begin position="238"/>
        <end position="365"/>
    </location>
</feature>
<dbReference type="InterPro" id="IPR029752">
    <property type="entry name" value="D-isomer_DH_CS1"/>
</dbReference>
<dbReference type="EMBL" id="AZIL01002746">
    <property type="protein sequence ID" value="EWM20885.1"/>
    <property type="molecule type" value="Genomic_DNA"/>
</dbReference>
<dbReference type="FunFam" id="3.40.50.720:FF:000021">
    <property type="entry name" value="D-3-phosphoglycerate dehydrogenase"/>
    <property type="match status" value="1"/>
</dbReference>
<dbReference type="SUPFAM" id="SSF51735">
    <property type="entry name" value="NAD(P)-binding Rossmann-fold domains"/>
    <property type="match status" value="1"/>
</dbReference>
<evidence type="ECO:0000256" key="1">
    <source>
        <dbReference type="ARBA" id="ARBA00005854"/>
    </source>
</evidence>
<reference evidence="6 7" key="1">
    <citation type="journal article" date="2014" name="Mol. Plant">
        <title>Chromosome Scale Genome Assembly and Transcriptome Profiling of Nannochloropsis gaditana in Nitrogen Depletion.</title>
        <authorList>
            <person name="Corteggiani Carpinelli E."/>
            <person name="Telatin A."/>
            <person name="Vitulo N."/>
            <person name="Forcato C."/>
            <person name="D'Angelo M."/>
            <person name="Schiavon R."/>
            <person name="Vezzi A."/>
            <person name="Giacometti G.M."/>
            <person name="Morosinotto T."/>
            <person name="Valle G."/>
        </authorList>
    </citation>
    <scope>NUCLEOTIDE SEQUENCE [LARGE SCALE GENOMIC DNA]</scope>
    <source>
        <strain evidence="6 7">B-31</strain>
    </source>
</reference>
<organism evidence="6 7">
    <name type="scientific">Nannochloropsis gaditana</name>
    <dbReference type="NCBI Taxonomy" id="72520"/>
    <lineage>
        <taxon>Eukaryota</taxon>
        <taxon>Sar</taxon>
        <taxon>Stramenopiles</taxon>
        <taxon>Ochrophyta</taxon>
        <taxon>Eustigmatophyceae</taxon>
        <taxon>Eustigmatales</taxon>
        <taxon>Monodopsidaceae</taxon>
        <taxon>Nannochloropsis</taxon>
    </lineage>
</organism>
<protein>
    <submittedName>
        <fullName evidence="6">D-3-phosphoglycerate dehydrogenase</fullName>
    </submittedName>
</protein>
<dbReference type="Gene3D" id="3.30.1330.90">
    <property type="entry name" value="D-3-phosphoglycerate dehydrogenase, domain 3"/>
    <property type="match status" value="1"/>
</dbReference>
<evidence type="ECO:0000256" key="3">
    <source>
        <dbReference type="ARBA" id="ARBA00023027"/>
    </source>
</evidence>
<keyword evidence="7" id="KW-1185">Reference proteome</keyword>
<evidence type="ECO:0000313" key="6">
    <source>
        <dbReference type="EMBL" id="EWM20885.1"/>
    </source>
</evidence>
<dbReference type="InterPro" id="IPR036291">
    <property type="entry name" value="NAD(P)-bd_dom_sf"/>
</dbReference>
<evidence type="ECO:0000259" key="5">
    <source>
        <dbReference type="Pfam" id="PF19304"/>
    </source>
</evidence>
<name>W7T1C1_9STRA</name>
<dbReference type="GO" id="GO:0016491">
    <property type="term" value="F:oxidoreductase activity"/>
    <property type="evidence" value="ECO:0007669"/>
    <property type="project" value="UniProtKB-KW"/>
</dbReference>
<dbReference type="InterPro" id="IPR006140">
    <property type="entry name" value="D-isomer_DH_NAD-bd"/>
</dbReference>
<dbReference type="Proteomes" id="UP000019335">
    <property type="component" value="Unassembled WGS sequence"/>
</dbReference>
<dbReference type="InterPro" id="IPR029009">
    <property type="entry name" value="ASB_dom_sf"/>
</dbReference>
<keyword evidence="2" id="KW-0560">Oxidoreductase</keyword>
<dbReference type="OrthoDB" id="1621027at2759"/>
<dbReference type="Pfam" id="PF19304">
    <property type="entry name" value="PGDH_inter"/>
    <property type="match status" value="1"/>
</dbReference>
<sequence length="487" mass="51915">MVMNTPGGNTVSTAQLAFSLLAVSARSLARADMSMKAGKWERSKLMGTELAGKTLAVVGCGRIGQQVAKWGQAFDMKVVGFDPVLPAAAFKELGIQKCDLEKVWPQADFITLHTPLTPDTKNLINRESLQQMKKGVHIINCARGGIVHEMDLLEALEAGHVGGAALDVYEKEPPGESTKKLLAHPNVSCTPHLGASTEEAQVNVAKDIAVQMCDTLESKDFVGVCNVGYMSIAQNHAIRPYADLAQQLGRVATQFAMGTVWKITLASWGQTDISITSPDARALLKAQALVGFLSTQDTHGTLPGIVNAPFLAEELGVETEALTEAPALASAASPYRSLITVVAHVEGGGATSVTGSVFGHEPCLVSLDHYKNFPALNLHEGSVLKFRNKVGRAGEREGRREGGRAGERAVGSCIRVACPSILPLASTTSLHVRIRPCQGAPVASAQSRTRDLSSISPLPSVWRPAHRFLFTGEGLRERGNDRTLHAL</sequence>
<feature type="domain" description="D-isomer specific 2-hydroxyacid dehydrogenase NAD-binding" evidence="4">
    <location>
        <begin position="20"/>
        <end position="194"/>
    </location>
</feature>
<evidence type="ECO:0000313" key="7">
    <source>
        <dbReference type="Proteomes" id="UP000019335"/>
    </source>
</evidence>
<dbReference type="InterPro" id="IPR029753">
    <property type="entry name" value="D-isomer_DH_CS"/>
</dbReference>
<dbReference type="Gene3D" id="3.40.50.720">
    <property type="entry name" value="NAD(P)-binding Rossmann-like Domain"/>
    <property type="match status" value="1"/>
</dbReference>
<dbReference type="PROSITE" id="PS00670">
    <property type="entry name" value="D_2_HYDROXYACID_DH_2"/>
    <property type="match status" value="1"/>
</dbReference>
<dbReference type="PANTHER" id="PTHR42938">
    <property type="entry name" value="FORMATE DEHYDROGENASE 1"/>
    <property type="match status" value="1"/>
</dbReference>
<comment type="caution">
    <text evidence="6">The sequence shown here is derived from an EMBL/GenBank/DDBJ whole genome shotgun (WGS) entry which is preliminary data.</text>
</comment>
<dbReference type="InterPro" id="IPR045626">
    <property type="entry name" value="PGDH_ASB_dom"/>
</dbReference>
<evidence type="ECO:0000256" key="2">
    <source>
        <dbReference type="ARBA" id="ARBA00023002"/>
    </source>
</evidence>
<accession>W7T1C1</accession>
<dbReference type="SUPFAM" id="SSF143548">
    <property type="entry name" value="Serine metabolism enzymes domain"/>
    <property type="match status" value="1"/>
</dbReference>
<comment type="similarity">
    <text evidence="1">Belongs to the D-isomer specific 2-hydroxyacid dehydrogenase family.</text>
</comment>
<proteinExistence type="inferred from homology"/>
<dbReference type="PROSITE" id="PS00065">
    <property type="entry name" value="D_2_HYDROXYACID_DH_1"/>
    <property type="match status" value="1"/>
</dbReference>
<dbReference type="PANTHER" id="PTHR42938:SF47">
    <property type="entry name" value="HYDROXYPYRUVATE REDUCTASE"/>
    <property type="match status" value="1"/>
</dbReference>
<evidence type="ECO:0000259" key="4">
    <source>
        <dbReference type="Pfam" id="PF02826"/>
    </source>
</evidence>
<dbReference type="GO" id="GO:0051287">
    <property type="term" value="F:NAD binding"/>
    <property type="evidence" value="ECO:0007669"/>
    <property type="project" value="InterPro"/>
</dbReference>
<dbReference type="CDD" id="cd12173">
    <property type="entry name" value="PGDH_4"/>
    <property type="match status" value="1"/>
</dbReference>
<keyword evidence="3" id="KW-0520">NAD</keyword>
<dbReference type="AlphaFoldDB" id="W7T1C1"/>